<dbReference type="InterPro" id="IPR013780">
    <property type="entry name" value="Glyco_hydro_b"/>
</dbReference>
<evidence type="ECO:0000313" key="6">
    <source>
        <dbReference type="EMBL" id="GEC95395.1"/>
    </source>
</evidence>
<comment type="similarity">
    <text evidence="1">Belongs to the glycosyl hydrolase 13 family.</text>
</comment>
<dbReference type="GO" id="GO:0004135">
    <property type="term" value="F:amylo-alpha-1,6-glucosidase activity"/>
    <property type="evidence" value="ECO:0007669"/>
    <property type="project" value="InterPro"/>
</dbReference>
<evidence type="ECO:0000256" key="2">
    <source>
        <dbReference type="ARBA" id="ARBA00022801"/>
    </source>
</evidence>
<evidence type="ECO:0000313" key="7">
    <source>
        <dbReference type="Proteomes" id="UP000318422"/>
    </source>
</evidence>
<evidence type="ECO:0000256" key="4">
    <source>
        <dbReference type="SAM" id="MobiDB-lite"/>
    </source>
</evidence>
<dbReference type="Proteomes" id="UP000318422">
    <property type="component" value="Unassembled WGS sequence"/>
</dbReference>
<dbReference type="CDD" id="cd11326">
    <property type="entry name" value="AmyAc_Glg_debranch"/>
    <property type="match status" value="1"/>
</dbReference>
<dbReference type="InterPro" id="IPR013783">
    <property type="entry name" value="Ig-like_fold"/>
</dbReference>
<organism evidence="6 7">
    <name type="scientific">Zoogloea ramigera</name>
    <dbReference type="NCBI Taxonomy" id="350"/>
    <lineage>
        <taxon>Bacteria</taxon>
        <taxon>Pseudomonadati</taxon>
        <taxon>Pseudomonadota</taxon>
        <taxon>Betaproteobacteria</taxon>
        <taxon>Rhodocyclales</taxon>
        <taxon>Zoogloeaceae</taxon>
        <taxon>Zoogloea</taxon>
    </lineage>
</organism>
<evidence type="ECO:0000256" key="3">
    <source>
        <dbReference type="ARBA" id="ARBA00023295"/>
    </source>
</evidence>
<accession>A0A4Y4CR00</accession>
<feature type="domain" description="Glycosyl hydrolase family 13 catalytic" evidence="5">
    <location>
        <begin position="180"/>
        <end position="598"/>
    </location>
</feature>
<dbReference type="AlphaFoldDB" id="A0A4Y4CR00"/>
<reference evidence="6 7" key="1">
    <citation type="submission" date="2019-06" db="EMBL/GenBank/DDBJ databases">
        <title>Whole genome shotgun sequence of Zoogloea ramigera NBRC 15342.</title>
        <authorList>
            <person name="Hosoyama A."/>
            <person name="Uohara A."/>
            <person name="Ohji S."/>
            <person name="Ichikawa N."/>
        </authorList>
    </citation>
    <scope>NUCLEOTIDE SEQUENCE [LARGE SCALE GENOMIC DNA]</scope>
    <source>
        <strain evidence="6 7">NBRC 15342</strain>
    </source>
</reference>
<dbReference type="NCBIfam" id="TIGR02100">
    <property type="entry name" value="glgX_debranch"/>
    <property type="match status" value="1"/>
</dbReference>
<dbReference type="CDD" id="cd02856">
    <property type="entry name" value="E_set_GDE_Isoamylase_N"/>
    <property type="match status" value="1"/>
</dbReference>
<dbReference type="Gene3D" id="2.60.40.10">
    <property type="entry name" value="Immunoglobulins"/>
    <property type="match status" value="1"/>
</dbReference>
<dbReference type="PANTHER" id="PTHR43002">
    <property type="entry name" value="GLYCOGEN DEBRANCHING ENZYME"/>
    <property type="match status" value="1"/>
</dbReference>
<dbReference type="RefSeq" id="WP_218028677.1">
    <property type="nucleotide sequence ID" value="NZ_BJNV01000019.1"/>
</dbReference>
<dbReference type="SUPFAM" id="SSF51445">
    <property type="entry name" value="(Trans)glycosidases"/>
    <property type="match status" value="1"/>
</dbReference>
<dbReference type="Gene3D" id="2.60.40.1180">
    <property type="entry name" value="Golgi alpha-mannosidase II"/>
    <property type="match status" value="1"/>
</dbReference>
<keyword evidence="7" id="KW-1185">Reference proteome</keyword>
<proteinExistence type="inferred from homology"/>
<gene>
    <name evidence="6" type="primary">glgX</name>
    <name evidence="6" type="ORF">ZRA01_14680</name>
</gene>
<dbReference type="SUPFAM" id="SSF81296">
    <property type="entry name" value="E set domains"/>
    <property type="match status" value="1"/>
</dbReference>
<evidence type="ECO:0000259" key="5">
    <source>
        <dbReference type="SMART" id="SM00642"/>
    </source>
</evidence>
<dbReference type="SMART" id="SM00642">
    <property type="entry name" value="Aamy"/>
    <property type="match status" value="1"/>
</dbReference>
<dbReference type="InterPro" id="IPR011837">
    <property type="entry name" value="Glycogen_debranch_GlgX"/>
</dbReference>
<protein>
    <submittedName>
        <fullName evidence="6">Glycogen debranching enzyme</fullName>
    </submittedName>
</protein>
<dbReference type="GO" id="GO:0005980">
    <property type="term" value="P:glycogen catabolic process"/>
    <property type="evidence" value="ECO:0007669"/>
    <property type="project" value="InterPro"/>
</dbReference>
<keyword evidence="3" id="KW-0326">Glycosidase</keyword>
<keyword evidence="2" id="KW-0378">Hydrolase</keyword>
<evidence type="ECO:0000256" key="1">
    <source>
        <dbReference type="ARBA" id="ARBA00008061"/>
    </source>
</evidence>
<name>A0A4Y4CR00_ZOORA</name>
<dbReference type="EMBL" id="BJNV01000019">
    <property type="protein sequence ID" value="GEC95395.1"/>
    <property type="molecule type" value="Genomic_DNA"/>
</dbReference>
<dbReference type="SUPFAM" id="SSF51011">
    <property type="entry name" value="Glycosyl hydrolase domain"/>
    <property type="match status" value="1"/>
</dbReference>
<dbReference type="InterPro" id="IPR044505">
    <property type="entry name" value="GlgX_Isoamylase_N_E_set"/>
</dbReference>
<dbReference type="InterPro" id="IPR014756">
    <property type="entry name" value="Ig_E-set"/>
</dbReference>
<dbReference type="InterPro" id="IPR017853">
    <property type="entry name" value="GH"/>
</dbReference>
<dbReference type="Pfam" id="PF02922">
    <property type="entry name" value="CBM_48"/>
    <property type="match status" value="1"/>
</dbReference>
<dbReference type="Gene3D" id="3.20.20.80">
    <property type="entry name" value="Glycosidases"/>
    <property type="match status" value="1"/>
</dbReference>
<dbReference type="InterPro" id="IPR004193">
    <property type="entry name" value="Glyco_hydro_13_N"/>
</dbReference>
<comment type="caution">
    <text evidence="6">The sequence shown here is derived from an EMBL/GenBank/DDBJ whole genome shotgun (WGS) entry which is preliminary data.</text>
</comment>
<sequence>MADLIHLSLQSGRPWPLGASCTGTGVNFAVWAPDATAVELCLFNDSGSLEEARLPLPACSEGVWHGFLPGGRPGIVYGLRAHGPWAPQQGHRFNPAKLLLDPWAHEVVGRYGRQAPGPVDDPQQAAQLAAELALHVGSSPDDPNRPDPRDNAATALKARVPAPEHRRPRPRRPRVPPELTVLYEAHVRGLTMAHPDVPPELRGSYAALAHPAMIAHYKALGVTTLSLLPLHFRADEAALQQRGLANHWGYSPIAWLAPEPRYASGRPGTTPGDELMDAIDALHAEGLEVIIDVVFNHSAEVDRLGPTLSLRGLANAHYYHLGPHGAYLNWTGCGNAVKLAEPRVVELVLGALRHWAGRYRVDGFRFDLATTLARDRHGHFDPNAGLFAALQADPLLSRLKWIAEPWDIGAGGYQLGAFPPGWREWNDQYRDTLRSWWLQRQGDGGSFAHRFAASSGQFHHHGRAPTASVNFICAHDGFTLRDLVSFEHKHNLANGEHNRDGHHHNASINCGVEGDTTDPAVLALRHRLQRALLATLLLSQGTPMLLAGDEIGHSQQGNNNAYCQDNATTRLAWPAADAALLACTRRLLALRRRHPALRQACWLSGPSDTGAAATVRWLEPDGSPLCGEAWQADHGALAIWLHAAPHDPACAAPGAALTPVLILINRDPAPCHFTLPAGAWHLQFDSDQPDGHPASTDTLAPAHVDCPGRTLRVLVDDPTCGGVS</sequence>
<dbReference type="InterPro" id="IPR006047">
    <property type="entry name" value="GH13_cat_dom"/>
</dbReference>
<feature type="region of interest" description="Disordered" evidence="4">
    <location>
        <begin position="136"/>
        <end position="176"/>
    </location>
</feature>